<evidence type="ECO:0000313" key="6">
    <source>
        <dbReference type="EMBL" id="GAL62727.1"/>
    </source>
</evidence>
<keyword evidence="1" id="KW-0004">4Fe-4S</keyword>
<dbReference type="InterPro" id="IPR036188">
    <property type="entry name" value="FAD/NAD-bd_sf"/>
</dbReference>
<dbReference type="Proteomes" id="UP000029644">
    <property type="component" value="Unassembled WGS sequence"/>
</dbReference>
<evidence type="ECO:0000256" key="1">
    <source>
        <dbReference type="ARBA" id="ARBA00022485"/>
    </source>
</evidence>
<dbReference type="GO" id="GO:0016491">
    <property type="term" value="F:oxidoreductase activity"/>
    <property type="evidence" value="ECO:0007669"/>
    <property type="project" value="UniProtKB-KW"/>
</dbReference>
<dbReference type="SUPFAM" id="SSF51905">
    <property type="entry name" value="FAD/NAD(P)-binding domain"/>
    <property type="match status" value="1"/>
</dbReference>
<gene>
    <name evidence="6" type="ORF">JCM19300_388</name>
</gene>
<evidence type="ECO:0000256" key="3">
    <source>
        <dbReference type="ARBA" id="ARBA00023002"/>
    </source>
</evidence>
<dbReference type="GO" id="GO:0046872">
    <property type="term" value="F:metal ion binding"/>
    <property type="evidence" value="ECO:0007669"/>
    <property type="project" value="UniProtKB-KW"/>
</dbReference>
<proteinExistence type="predicted"/>
<protein>
    <recommendedName>
        <fullName evidence="8">Fumarate reductase flavoprotein subunit</fullName>
    </recommendedName>
</protein>
<comment type="caution">
    <text evidence="6">The sequence shown here is derived from an EMBL/GenBank/DDBJ whole genome shotgun (WGS) entry which is preliminary data.</text>
</comment>
<sequence length="759" mass="84979">MILETFNKNVRDCKSVTINTDFVIVGGGTAGVCAAITAARNGTKTILVQDRPVLGGNASSEVRLWILGATSHMGNNNRWAREGGVMDEILVENLYRNREGNAVIFDTVLLEKVLAEPNITLLLNTSVYDITKSGDHKIESVKAFNSQNSTEYNINAPLFCDASGDGIVAFKAGAAFRMGAETKEEFGEAFAPEKSYGELLGHSMYFYSKKTEKPVKYIPPAYALKDITTIPRYKAIGKDDKGCRFWWFEYGGRHDTIHETEEIKYELWKVIYGVWDYIKNSGTFEGVENMTLEWVATVPGKRESRRFEGLYMMTQQDIIEQRKFDDAIAFGGWAIDLHPADGVYSELSGCTQWHSKGIYDIPYRSFVSKDIDNLFLAGRIISATHVAFGSTRVMATTGFCAQAVGMAASMCIDKSLKPAEILENGEIKILQNELNKIGQSIPNVPILSTSNLVNQAKLTSSSTLSISEIPFNGNWFNLSISAAQMLPLKANKNYKVRVLVSAEEKTDLKVELRTSIKPENYTPEVILESQLFNLEQGEQYIDVEFSNTLENNQYGFITFLSNEKISIKTSDNRFTGVLSVFNGVNKAVSNNGKQTPPDNIGVDTFEFWTPHRRPEGKNIAMEISPAIEAFEVENLSNGYVRPGKTVNAWVADINDEKPTLKIEWDSEQELSEIKLFLDSDYDHPMESTLMGHPEDIVPFCLGNYKIKDVNGTVLCEKEDNHQTINTWHFKQKHKTKGIVIETEKSQVHVPVSIFEILIS</sequence>
<dbReference type="RefSeq" id="WP_042504600.1">
    <property type="nucleotide sequence ID" value="NZ_BBNQ01000007.1"/>
</dbReference>
<dbReference type="AlphaFoldDB" id="A0A090W5C4"/>
<reference evidence="6 7" key="1">
    <citation type="journal article" date="2014" name="Genome Announc.">
        <title>Draft Genome Sequences of Marine Flavobacterium Algibacter lectus Strains SS8 and NR4.</title>
        <authorList>
            <person name="Takatani N."/>
            <person name="Nakanishi M."/>
            <person name="Meirelles P."/>
            <person name="Mino S."/>
            <person name="Suda W."/>
            <person name="Oshima K."/>
            <person name="Hattori M."/>
            <person name="Ohkuma M."/>
            <person name="Hosokawa M."/>
            <person name="Miyashita K."/>
            <person name="Thompson F.L."/>
            <person name="Niwa A."/>
            <person name="Sawabe T."/>
            <person name="Sawabe T."/>
        </authorList>
    </citation>
    <scope>NUCLEOTIDE SEQUENCE [LARGE SCALE GENOMIC DNA]</scope>
    <source>
        <strain evidence="6 7">JCM 19300</strain>
    </source>
</reference>
<keyword evidence="3" id="KW-0560">Oxidoreductase</keyword>
<dbReference type="PANTHER" id="PTHR43498:SF1">
    <property type="entry name" value="COB--COM HETERODISULFIDE REDUCTASE IRON-SULFUR SUBUNIT A"/>
    <property type="match status" value="1"/>
</dbReference>
<evidence type="ECO:0000256" key="5">
    <source>
        <dbReference type="ARBA" id="ARBA00023014"/>
    </source>
</evidence>
<organism evidence="6 7">
    <name type="scientific">Algibacter lectus</name>
    <dbReference type="NCBI Taxonomy" id="221126"/>
    <lineage>
        <taxon>Bacteria</taxon>
        <taxon>Pseudomonadati</taxon>
        <taxon>Bacteroidota</taxon>
        <taxon>Flavobacteriia</taxon>
        <taxon>Flavobacteriales</taxon>
        <taxon>Flavobacteriaceae</taxon>
        <taxon>Algibacter</taxon>
    </lineage>
</organism>
<keyword evidence="4" id="KW-0408">Iron</keyword>
<dbReference type="PANTHER" id="PTHR43498">
    <property type="entry name" value="FERREDOXIN:COB-COM HETERODISULFIDE REDUCTASE SUBUNIT A"/>
    <property type="match status" value="1"/>
</dbReference>
<keyword evidence="5" id="KW-0411">Iron-sulfur</keyword>
<keyword evidence="2" id="KW-0479">Metal-binding</keyword>
<dbReference type="EMBL" id="BBNQ01000007">
    <property type="protein sequence ID" value="GAL62727.1"/>
    <property type="molecule type" value="Genomic_DNA"/>
</dbReference>
<name>A0A090W5C4_9FLAO</name>
<dbReference type="Pfam" id="PF12831">
    <property type="entry name" value="FAD_oxidored"/>
    <property type="match status" value="1"/>
</dbReference>
<evidence type="ECO:0000256" key="2">
    <source>
        <dbReference type="ARBA" id="ARBA00022723"/>
    </source>
</evidence>
<evidence type="ECO:0008006" key="8">
    <source>
        <dbReference type="Google" id="ProtNLM"/>
    </source>
</evidence>
<dbReference type="InterPro" id="IPR039650">
    <property type="entry name" value="HdrA-like"/>
</dbReference>
<dbReference type="OrthoDB" id="9780658at2"/>
<evidence type="ECO:0000313" key="7">
    <source>
        <dbReference type="Proteomes" id="UP000029644"/>
    </source>
</evidence>
<evidence type="ECO:0000256" key="4">
    <source>
        <dbReference type="ARBA" id="ARBA00023004"/>
    </source>
</evidence>
<dbReference type="Gene3D" id="3.50.50.60">
    <property type="entry name" value="FAD/NAD(P)-binding domain"/>
    <property type="match status" value="1"/>
</dbReference>
<dbReference type="GO" id="GO:0051539">
    <property type="term" value="F:4 iron, 4 sulfur cluster binding"/>
    <property type="evidence" value="ECO:0007669"/>
    <property type="project" value="UniProtKB-KW"/>
</dbReference>
<accession>A0A090W5C4</accession>